<dbReference type="InterPro" id="IPR026983">
    <property type="entry name" value="DHC"/>
</dbReference>
<name>A0A0M0K2B7_9EUKA</name>
<dbReference type="PANTHER" id="PTHR46532:SF4">
    <property type="entry name" value="AAA+ ATPASE DOMAIN-CONTAINING PROTEIN"/>
    <property type="match status" value="1"/>
</dbReference>
<comment type="caution">
    <text evidence="3">The sequence shown here is derived from an EMBL/GenBank/DDBJ whole genome shotgun (WGS) entry which is preliminary data.</text>
</comment>
<dbReference type="InterPro" id="IPR013594">
    <property type="entry name" value="Dynein_heavy_tail"/>
</dbReference>
<dbReference type="GO" id="GO:0005858">
    <property type="term" value="C:axonemal dynein complex"/>
    <property type="evidence" value="ECO:0007669"/>
    <property type="project" value="TreeGrafter"/>
</dbReference>
<dbReference type="Proteomes" id="UP000037460">
    <property type="component" value="Unassembled WGS sequence"/>
</dbReference>
<comment type="similarity">
    <text evidence="1">Belongs to the dynein heavy chain family.</text>
</comment>
<dbReference type="Pfam" id="PF08385">
    <property type="entry name" value="DHC_N1"/>
    <property type="match status" value="1"/>
</dbReference>
<dbReference type="GO" id="GO:0051959">
    <property type="term" value="F:dynein light intermediate chain binding"/>
    <property type="evidence" value="ECO:0007669"/>
    <property type="project" value="InterPro"/>
</dbReference>
<dbReference type="AlphaFoldDB" id="A0A0M0K2B7"/>
<protein>
    <submittedName>
        <fullName evidence="3">Dynein heavy chain</fullName>
    </submittedName>
</protein>
<gene>
    <name evidence="3" type="ORF">Ctob_015926</name>
</gene>
<dbReference type="OrthoDB" id="418364at2759"/>
<feature type="domain" description="Dynein heavy chain tail" evidence="2">
    <location>
        <begin position="208"/>
        <end position="762"/>
    </location>
</feature>
<dbReference type="GO" id="GO:0007018">
    <property type="term" value="P:microtubule-based movement"/>
    <property type="evidence" value="ECO:0007669"/>
    <property type="project" value="InterPro"/>
</dbReference>
<dbReference type="EMBL" id="JWZX01001751">
    <property type="protein sequence ID" value="KOO32528.1"/>
    <property type="molecule type" value="Genomic_DNA"/>
</dbReference>
<sequence>MSIKDDPRFKYITKLVATQLSVPGGQTVTAAMVDKGSNATFVQEFMAGADAGYEPRMALLFYLQPTGGSSDPVVFMTDGMDSQLAGKCCYVVRNTAPKEPVKDVEMDCNVGTISCTQKGANPMDTMAGLIKELYFPLLNTNGFGFMKKMTAEHKKKLIHDALGFEKNLHKALGELKLVMSLETPADNFIIESKPAAVMAAAANADFVTEYERVIKEWTDMTEALLNEPEKMETTDEDDDIGPRTELLWWQTRATKLNSIVDDLRKEKCQMVLLVLQQCKSRQLKKWRAINNAITDALNEAKDNVKYLATLDKYIEPLYTATPPEVHESLSGLLNNLRMMHAIARYYATPERMTVLFTKITAQMIANCRKWVTSKGALWDQDIGELLKALNVCYSLFNEYRSEYDKTRDKLKEVPSSKQFEFSENIIFSKSNLFQRRVEKLIDLFTTVDQFTKLAKRDLEGLEGLMKNFFSMVGDFKRKPYDLFDFQLNQFDRDYLEFLANIHELESSLQGFINSSFERITSTEAAMLLLDQLRHMLQRDSLKDDLESKRLTIFQHFLGDLEVVSRTYEKLKNNPPITRNVPPVTGNVLWARQLMRRIEQPMQQFRNHQELMELKDSKKAVKVYNKIARTVVEFEALWELAWVRGIEAAKSGLQSTLLVRHPTTEKLYVNFDHQILELMKEAKCLRRLGHEIPESAKMVLMMEDKYKHHYNLLSYALVEYERVMANVPELLMNLLKPHIAELTAVINPGLVTLTWTSMNISAFLQRFHSEMLRFNELVDKLKDIMANRLVRNQKTIAELPLVDMPLGGEGEETGLLPLDKFVDMQVKFSEEQTATLSAKSIEIEHALKDLIVQIMEYPLSFVQESVDPAEIAKLSEHFSTTSYKAVQDCTRLSLETLKGRIAARSLATFLFIDKPLFEVSVEMTPKGAKMNPELGEIQTAINTVVRAVLSCSKQTSLWENDDNYASGKNVFDVVSKDKDVVRVVLMLTGALEGVKRQVYEYMHTMTKYDYLWKDNKKAAYNAFMSKDPSLEDFEAELKKYDLVEHEIMRIPQKHNIGAIVLETLALKTALSTEAKTWKKQYAQNLHGQARTELATITEWIEKHTRYLKRELNDLSTTLLTKYNVDIPKEETDQVDDLEYAWRRLKTMANGVNEHLGGHQMQYKKTLVRNVRMFVVDVAQFRSDFEANGPGVPGLPPLEANERLRKFQRGARAQVRGVLGR</sequence>
<evidence type="ECO:0000313" key="3">
    <source>
        <dbReference type="EMBL" id="KOO32528.1"/>
    </source>
</evidence>
<dbReference type="PANTHER" id="PTHR46532">
    <property type="entry name" value="MALE FERTILITY FACTOR KL5"/>
    <property type="match status" value="1"/>
</dbReference>
<evidence type="ECO:0000259" key="2">
    <source>
        <dbReference type="Pfam" id="PF08385"/>
    </source>
</evidence>
<proteinExistence type="inferred from homology"/>
<organism evidence="3 4">
    <name type="scientific">Chrysochromulina tobinii</name>
    <dbReference type="NCBI Taxonomy" id="1460289"/>
    <lineage>
        <taxon>Eukaryota</taxon>
        <taxon>Haptista</taxon>
        <taxon>Haptophyta</taxon>
        <taxon>Prymnesiophyceae</taxon>
        <taxon>Prymnesiales</taxon>
        <taxon>Chrysochromulinaceae</taxon>
        <taxon>Chrysochromulina</taxon>
    </lineage>
</organism>
<keyword evidence="4" id="KW-1185">Reference proteome</keyword>
<dbReference type="GO" id="GO:0045505">
    <property type="term" value="F:dynein intermediate chain binding"/>
    <property type="evidence" value="ECO:0007669"/>
    <property type="project" value="InterPro"/>
</dbReference>
<evidence type="ECO:0000313" key="4">
    <source>
        <dbReference type="Proteomes" id="UP000037460"/>
    </source>
</evidence>
<accession>A0A0M0K2B7</accession>
<reference evidence="4" key="1">
    <citation type="journal article" date="2015" name="PLoS Genet.">
        <title>Genome Sequence and Transcriptome Analyses of Chrysochromulina tobin: Metabolic Tools for Enhanced Algal Fitness in the Prominent Order Prymnesiales (Haptophyceae).</title>
        <authorList>
            <person name="Hovde B.T."/>
            <person name="Deodato C.R."/>
            <person name="Hunsperger H.M."/>
            <person name="Ryken S.A."/>
            <person name="Yost W."/>
            <person name="Jha R.K."/>
            <person name="Patterson J."/>
            <person name="Monnat R.J. Jr."/>
            <person name="Barlow S.B."/>
            <person name="Starkenburg S.R."/>
            <person name="Cattolico R.A."/>
        </authorList>
    </citation>
    <scope>NUCLEOTIDE SEQUENCE</scope>
    <source>
        <strain evidence="4">CCMP291</strain>
    </source>
</reference>
<evidence type="ECO:0000256" key="1">
    <source>
        <dbReference type="ARBA" id="ARBA00008887"/>
    </source>
</evidence>